<dbReference type="SUPFAM" id="SSF55909">
    <property type="entry name" value="Pentein"/>
    <property type="match status" value="1"/>
</dbReference>
<reference evidence="1 2" key="1">
    <citation type="submission" date="2017-12" db="EMBL/GenBank/DDBJ databases">
        <title>High-resolution comparative analysis of great ape genomes.</title>
        <authorList>
            <person name="Pollen A."/>
            <person name="Hastie A."/>
            <person name="Hormozdiari F."/>
            <person name="Dougherty M."/>
            <person name="Liu R."/>
            <person name="Chaisson M."/>
            <person name="Hoppe E."/>
            <person name="Hill C."/>
            <person name="Pang A."/>
            <person name="Hillier L."/>
            <person name="Baker C."/>
            <person name="Armstrong J."/>
            <person name="Shendure J."/>
            <person name="Paten B."/>
            <person name="Wilson R."/>
            <person name="Chao H."/>
            <person name="Schneider V."/>
            <person name="Ventura M."/>
            <person name="Kronenberg Z."/>
            <person name="Murali S."/>
            <person name="Gordon D."/>
            <person name="Cantsilieris S."/>
            <person name="Munson K."/>
            <person name="Nelson B."/>
            <person name="Raja A."/>
            <person name="Underwood J."/>
            <person name="Diekhans M."/>
            <person name="Fiddes I."/>
            <person name="Haussler D."/>
            <person name="Eichler E."/>
        </authorList>
    </citation>
    <scope>NUCLEOTIDE SEQUENCE [LARGE SCALE GENOMIC DNA]</scope>
    <source>
        <strain evidence="1">Yerkes chimp pedigree #C0471</strain>
    </source>
</reference>
<evidence type="ECO:0000313" key="2">
    <source>
        <dbReference type="Proteomes" id="UP000236370"/>
    </source>
</evidence>
<sequence length="31" mass="3640">MCNILKTEGVTVRRPDPIDWSLKYKTPDFES</sequence>
<proteinExistence type="predicted"/>
<comment type="caution">
    <text evidence="1">The sequence shown here is derived from an EMBL/GenBank/DDBJ whole genome shotgun (WGS) entry which is preliminary data.</text>
</comment>
<organism evidence="1 2">
    <name type="scientific">Pan troglodytes</name>
    <name type="common">Chimpanzee</name>
    <dbReference type="NCBI Taxonomy" id="9598"/>
    <lineage>
        <taxon>Eukaryota</taxon>
        <taxon>Metazoa</taxon>
        <taxon>Chordata</taxon>
        <taxon>Craniata</taxon>
        <taxon>Vertebrata</taxon>
        <taxon>Euteleostomi</taxon>
        <taxon>Mammalia</taxon>
        <taxon>Eutheria</taxon>
        <taxon>Euarchontoglires</taxon>
        <taxon>Primates</taxon>
        <taxon>Haplorrhini</taxon>
        <taxon>Catarrhini</taxon>
        <taxon>Hominidae</taxon>
        <taxon>Pan</taxon>
    </lineage>
</organism>
<name>A0A2J8NTG5_PANTR</name>
<dbReference type="AlphaFoldDB" id="A0A2J8NTG5"/>
<accession>A0A2J8NTG5</accession>
<feature type="non-terminal residue" evidence="1">
    <location>
        <position position="31"/>
    </location>
</feature>
<dbReference type="SMR" id="A0A2J8NTG5"/>
<evidence type="ECO:0000313" key="1">
    <source>
        <dbReference type="EMBL" id="PNI75067.1"/>
    </source>
</evidence>
<dbReference type="Gene3D" id="3.75.10.10">
    <property type="entry name" value="L-arginine/glycine Amidinotransferase, Chain A"/>
    <property type="match status" value="1"/>
</dbReference>
<protein>
    <submittedName>
        <fullName evidence="1">GATM isoform 2</fullName>
    </submittedName>
</protein>
<dbReference type="Proteomes" id="UP000236370">
    <property type="component" value="Unassembled WGS sequence"/>
</dbReference>
<gene>
    <name evidence="1" type="ORF">CK820_G0008695</name>
</gene>
<dbReference type="EMBL" id="NBAG03000224">
    <property type="protein sequence ID" value="PNI75067.1"/>
    <property type="molecule type" value="Genomic_DNA"/>
</dbReference>